<evidence type="ECO:0000256" key="1">
    <source>
        <dbReference type="ARBA" id="ARBA00001974"/>
    </source>
</evidence>
<keyword evidence="2" id="KW-0408">Iron</keyword>
<keyword evidence="2" id="KW-0479">Metal-binding</keyword>
<gene>
    <name evidence="5" type="ORF">HF577_27225</name>
</gene>
<evidence type="ECO:0000313" key="5">
    <source>
        <dbReference type="EMBL" id="NMH80768.1"/>
    </source>
</evidence>
<dbReference type="InterPro" id="IPR017938">
    <property type="entry name" value="Riboflavin_synthase-like_b-brl"/>
</dbReference>
<dbReference type="EMBL" id="JAAXKY010000114">
    <property type="protein sequence ID" value="NMH80768.1"/>
    <property type="molecule type" value="Genomic_DNA"/>
</dbReference>
<dbReference type="InterPro" id="IPR001709">
    <property type="entry name" value="Flavoprot_Pyr_Nucl_cyt_Rdtase"/>
</dbReference>
<dbReference type="SUPFAM" id="SSF52343">
    <property type="entry name" value="Ferredoxin reductase-like, C-terminal NADP-linked domain"/>
    <property type="match status" value="1"/>
</dbReference>
<dbReference type="InterPro" id="IPR001433">
    <property type="entry name" value="OxRdtase_FAD/NAD-bd"/>
</dbReference>
<protein>
    <submittedName>
        <fullName evidence="5">Oxidoreductase</fullName>
    </submittedName>
</protein>
<dbReference type="Proteomes" id="UP001296706">
    <property type="component" value="Unassembled WGS sequence"/>
</dbReference>
<dbReference type="PRINTS" id="PR00410">
    <property type="entry name" value="PHEHYDRXLASE"/>
</dbReference>
<proteinExistence type="predicted"/>
<accession>A0ABX1RNC8</accession>
<dbReference type="Gene3D" id="3.40.50.80">
    <property type="entry name" value="Nucleotide-binding domain of ferredoxin-NADP reductase (FNR) module"/>
    <property type="match status" value="1"/>
</dbReference>
<organism evidence="5 6">
    <name type="scientific">Pseudonocardia xinjiangensis</name>
    <dbReference type="NCBI Taxonomy" id="75289"/>
    <lineage>
        <taxon>Bacteria</taxon>
        <taxon>Bacillati</taxon>
        <taxon>Actinomycetota</taxon>
        <taxon>Actinomycetes</taxon>
        <taxon>Pseudonocardiales</taxon>
        <taxon>Pseudonocardiaceae</taxon>
        <taxon>Pseudonocardia</taxon>
    </lineage>
</organism>
<dbReference type="CDD" id="cd06217">
    <property type="entry name" value="FNR_iron_sulfur_binding_3"/>
    <property type="match status" value="1"/>
</dbReference>
<dbReference type="InterPro" id="IPR050415">
    <property type="entry name" value="MRET"/>
</dbReference>
<dbReference type="PRINTS" id="PR00371">
    <property type="entry name" value="FPNCR"/>
</dbReference>
<dbReference type="PANTHER" id="PTHR47354:SF5">
    <property type="entry name" value="PROTEIN RFBI"/>
    <property type="match status" value="1"/>
</dbReference>
<dbReference type="InterPro" id="IPR008333">
    <property type="entry name" value="Cbr1-like_FAD-bd_dom"/>
</dbReference>
<reference evidence="5 6" key="1">
    <citation type="submission" date="2020-04" db="EMBL/GenBank/DDBJ databases">
        <authorList>
            <person name="Klaysubun C."/>
            <person name="Duangmal K."/>
            <person name="Lipun K."/>
        </authorList>
    </citation>
    <scope>NUCLEOTIDE SEQUENCE [LARGE SCALE GENOMIC DNA]</scope>
    <source>
        <strain evidence="5 6">JCM 11839</strain>
    </source>
</reference>
<dbReference type="PANTHER" id="PTHR47354">
    <property type="entry name" value="NADH OXIDOREDUCTASE HCR"/>
    <property type="match status" value="1"/>
</dbReference>
<dbReference type="InterPro" id="IPR017927">
    <property type="entry name" value="FAD-bd_FR_type"/>
</dbReference>
<dbReference type="RefSeq" id="WP_169398818.1">
    <property type="nucleotide sequence ID" value="NZ_BAAAJH010000005.1"/>
</dbReference>
<evidence type="ECO:0000259" key="4">
    <source>
        <dbReference type="PROSITE" id="PS51384"/>
    </source>
</evidence>
<feature type="domain" description="FAD-binding FR-type" evidence="4">
    <location>
        <begin position="10"/>
        <end position="111"/>
    </location>
</feature>
<dbReference type="Pfam" id="PF00970">
    <property type="entry name" value="FAD_binding_6"/>
    <property type="match status" value="1"/>
</dbReference>
<comment type="cofactor">
    <cofactor evidence="1">
        <name>FAD</name>
        <dbReference type="ChEBI" id="CHEBI:57692"/>
    </cofactor>
</comment>
<keyword evidence="6" id="KW-1185">Reference proteome</keyword>
<comment type="caution">
    <text evidence="5">The sequence shown here is derived from an EMBL/GenBank/DDBJ whole genome shotgun (WGS) entry which is preliminary data.</text>
</comment>
<dbReference type="Pfam" id="PF00175">
    <property type="entry name" value="NAD_binding_1"/>
    <property type="match status" value="1"/>
</dbReference>
<keyword evidence="3" id="KW-0411">Iron-sulfur</keyword>
<keyword evidence="2" id="KW-0001">2Fe-2S</keyword>
<dbReference type="SUPFAM" id="SSF63380">
    <property type="entry name" value="Riboflavin synthase domain-like"/>
    <property type="match status" value="1"/>
</dbReference>
<dbReference type="PROSITE" id="PS51384">
    <property type="entry name" value="FAD_FR"/>
    <property type="match status" value="1"/>
</dbReference>
<dbReference type="InterPro" id="IPR039261">
    <property type="entry name" value="FNR_nucleotide-bd"/>
</dbReference>
<dbReference type="Gene3D" id="2.40.30.10">
    <property type="entry name" value="Translation factors"/>
    <property type="match status" value="1"/>
</dbReference>
<evidence type="ECO:0000256" key="2">
    <source>
        <dbReference type="ARBA" id="ARBA00022714"/>
    </source>
</evidence>
<sequence>MAGTAIHGRLKWQLGTVVELVEETPNTRSIALALCNWHGHRAGQHVDVRLTADDGYQAQRSYSIASAPEDRNVVLTVERLADGEVSPYLVDELRIGDQVEVRGPIGGYFVWEATCERPVLLVAGGSGVVPFRSMLRHHRAAGGAAPIRLLYSARSQSALIYRDELTRMSGYPEIDIRITLTREQPGGWDGYRGRIDRGFIDLVAWPPADRPLVYVCGPTAFVETAADALVTLGHAPDLIRTERFGGTGT</sequence>
<evidence type="ECO:0000313" key="6">
    <source>
        <dbReference type="Proteomes" id="UP001296706"/>
    </source>
</evidence>
<evidence type="ECO:0000256" key="3">
    <source>
        <dbReference type="ARBA" id="ARBA00023014"/>
    </source>
</evidence>
<name>A0ABX1RNC8_9PSEU</name>